<gene>
    <name evidence="7" type="ORF">SM436_36640</name>
</gene>
<reference evidence="7 8" key="1">
    <citation type="submission" date="2023-11" db="EMBL/GenBank/DDBJ databases">
        <title>Actinomadura monticuli sp. nov., isolated from volcanic ash.</title>
        <authorList>
            <person name="Lee S.D."/>
            <person name="Yang H."/>
            <person name="Kim I.S."/>
        </authorList>
    </citation>
    <scope>NUCLEOTIDE SEQUENCE [LARGE SCALE GENOMIC DNA]</scope>
    <source>
        <strain evidence="7 8">DSM 45346</strain>
    </source>
</reference>
<dbReference type="InterPro" id="IPR028202">
    <property type="entry name" value="Reductase_C"/>
</dbReference>
<evidence type="ECO:0000256" key="4">
    <source>
        <dbReference type="ARBA" id="ARBA00023002"/>
    </source>
</evidence>
<dbReference type="PRINTS" id="PR00411">
    <property type="entry name" value="PNDRDTASEI"/>
</dbReference>
<dbReference type="Gene3D" id="3.30.390.30">
    <property type="match status" value="1"/>
</dbReference>
<dbReference type="PANTHER" id="PTHR43557:SF2">
    <property type="entry name" value="RIESKE DOMAIN-CONTAINING PROTEIN-RELATED"/>
    <property type="match status" value="1"/>
</dbReference>
<dbReference type="InterPro" id="IPR016156">
    <property type="entry name" value="FAD/NAD-linked_Rdtase_dimer_sf"/>
</dbReference>
<dbReference type="PRINTS" id="PR00368">
    <property type="entry name" value="FADPNR"/>
</dbReference>
<feature type="domain" description="Reductase C-terminal" evidence="6">
    <location>
        <begin position="327"/>
        <end position="396"/>
    </location>
</feature>
<evidence type="ECO:0000259" key="6">
    <source>
        <dbReference type="Pfam" id="PF14759"/>
    </source>
</evidence>
<dbReference type="InterPro" id="IPR023753">
    <property type="entry name" value="FAD/NAD-binding_dom"/>
</dbReference>
<comment type="cofactor">
    <cofactor evidence="1">
        <name>FAD</name>
        <dbReference type="ChEBI" id="CHEBI:57692"/>
    </cofactor>
</comment>
<evidence type="ECO:0000313" key="7">
    <source>
        <dbReference type="EMBL" id="MFA1559253.1"/>
    </source>
</evidence>
<dbReference type="Gene3D" id="3.50.50.60">
    <property type="entry name" value="FAD/NAD(P)-binding domain"/>
    <property type="match status" value="2"/>
</dbReference>
<dbReference type="InterPro" id="IPR050446">
    <property type="entry name" value="FAD-oxidoreductase/Apoptosis"/>
</dbReference>
<protein>
    <submittedName>
        <fullName evidence="7">FAD-dependent oxidoreductase</fullName>
    </submittedName>
</protein>
<evidence type="ECO:0000256" key="1">
    <source>
        <dbReference type="ARBA" id="ARBA00001974"/>
    </source>
</evidence>
<evidence type="ECO:0000256" key="3">
    <source>
        <dbReference type="ARBA" id="ARBA00022827"/>
    </source>
</evidence>
<keyword evidence="3" id="KW-0274">FAD</keyword>
<dbReference type="InterPro" id="IPR036188">
    <property type="entry name" value="FAD/NAD-bd_sf"/>
</dbReference>
<name>A0ABV4R8M7_9ACTN</name>
<keyword evidence="8" id="KW-1185">Reference proteome</keyword>
<dbReference type="PANTHER" id="PTHR43557">
    <property type="entry name" value="APOPTOSIS-INDUCING FACTOR 1"/>
    <property type="match status" value="1"/>
</dbReference>
<dbReference type="Pfam" id="PF07992">
    <property type="entry name" value="Pyr_redox_2"/>
    <property type="match status" value="1"/>
</dbReference>
<organism evidence="7 8">
    <name type="scientific">Actinomadura chokoriensis</name>
    <dbReference type="NCBI Taxonomy" id="454156"/>
    <lineage>
        <taxon>Bacteria</taxon>
        <taxon>Bacillati</taxon>
        <taxon>Actinomycetota</taxon>
        <taxon>Actinomycetes</taxon>
        <taxon>Streptosporangiales</taxon>
        <taxon>Thermomonosporaceae</taxon>
        <taxon>Actinomadura</taxon>
    </lineage>
</organism>
<proteinExistence type="predicted"/>
<dbReference type="EMBL" id="JAXCEH010000045">
    <property type="protein sequence ID" value="MFA1559253.1"/>
    <property type="molecule type" value="Genomic_DNA"/>
</dbReference>
<dbReference type="SUPFAM" id="SSF51905">
    <property type="entry name" value="FAD/NAD(P)-binding domain"/>
    <property type="match status" value="2"/>
</dbReference>
<dbReference type="Pfam" id="PF14759">
    <property type="entry name" value="Reductase_C"/>
    <property type="match status" value="1"/>
</dbReference>
<dbReference type="Proteomes" id="UP001569904">
    <property type="component" value="Unassembled WGS sequence"/>
</dbReference>
<evidence type="ECO:0000256" key="2">
    <source>
        <dbReference type="ARBA" id="ARBA00022630"/>
    </source>
</evidence>
<sequence length="405" mass="42009">MPPESSGRAVIVGASLAGARTAQALRRGGWTGPITMIGAEPHPPYDRPPLSKGILLGRADRAGIALLSAEQCAGLGIELRLGRPAVGLDPVARHVALGDGTRVGYDALVVATGSAPRVLPETVADGPRTGVHVLRTLDDALALRESLSAGARVVVVGGGFIGAEIASSCRALDLDVSIVEADRVLMGRGLGTRLGAAAAVRHSAHGVRVLLGRRVARLHGQDRLTAVELDDGTELPADVAVVGIGSRPATGWLEGAGLTLDDGVVCDETLAAAGVEDVYAVGDVARWRARRYGTTLRTEHWTGAGEQAAAVAATLCGTRTEYDPVPYVWSDQFGAKLQIFGRVRPADEVVVLDGDPESDRFIAVAGGEGRLQGVVALNAVKAAIRLRRSLSEGASWPSVIDDLRS</sequence>
<evidence type="ECO:0000313" key="8">
    <source>
        <dbReference type="Proteomes" id="UP001569904"/>
    </source>
</evidence>
<accession>A0ABV4R8M7</accession>
<keyword evidence="2" id="KW-0285">Flavoprotein</keyword>
<feature type="domain" description="FAD/NAD(P)-binding" evidence="5">
    <location>
        <begin position="9"/>
        <end position="308"/>
    </location>
</feature>
<dbReference type="RefSeq" id="WP_371946270.1">
    <property type="nucleotide sequence ID" value="NZ_JAXCEH010000045.1"/>
</dbReference>
<dbReference type="SUPFAM" id="SSF55424">
    <property type="entry name" value="FAD/NAD-linked reductases, dimerisation (C-terminal) domain"/>
    <property type="match status" value="1"/>
</dbReference>
<comment type="caution">
    <text evidence="7">The sequence shown here is derived from an EMBL/GenBank/DDBJ whole genome shotgun (WGS) entry which is preliminary data.</text>
</comment>
<evidence type="ECO:0000259" key="5">
    <source>
        <dbReference type="Pfam" id="PF07992"/>
    </source>
</evidence>
<keyword evidence="4" id="KW-0560">Oxidoreductase</keyword>